<reference evidence="1" key="1">
    <citation type="journal article" date="2020" name="mSystems">
        <title>Genome- and Community-Level Interaction Insights into Carbon Utilization and Element Cycling Functions of Hydrothermarchaeota in Hydrothermal Sediment.</title>
        <authorList>
            <person name="Zhou Z."/>
            <person name="Liu Y."/>
            <person name="Xu W."/>
            <person name="Pan J."/>
            <person name="Luo Z.H."/>
            <person name="Li M."/>
        </authorList>
    </citation>
    <scope>NUCLEOTIDE SEQUENCE</scope>
    <source>
        <strain evidence="1">HyVt-388</strain>
    </source>
</reference>
<dbReference type="SUPFAM" id="SSF51261">
    <property type="entry name" value="Duplicated hybrid motif"/>
    <property type="match status" value="1"/>
</dbReference>
<evidence type="ECO:0008006" key="3">
    <source>
        <dbReference type="Google" id="ProtNLM"/>
    </source>
</evidence>
<comment type="caution">
    <text evidence="1">The sequence shown here is derived from an EMBL/GenBank/DDBJ whole genome shotgun (WGS) entry which is preliminary data.</text>
</comment>
<dbReference type="Proteomes" id="UP000885826">
    <property type="component" value="Unassembled WGS sequence"/>
</dbReference>
<evidence type="ECO:0000313" key="1">
    <source>
        <dbReference type="EMBL" id="HEC77796.1"/>
    </source>
</evidence>
<dbReference type="AlphaFoldDB" id="A0A9C9ELM1"/>
<proteinExistence type="predicted"/>
<sequence>MKLITHLLIGTVLLFSYPWPVKDFNTQHQISATLGEYRTDPSLHFHAGVDIPWPQSDSVFAVDSGIVDSINKWVGKFRYVHVDFEVNDEETLATGDFVGLVNYPTAPHVHFREAPDSSNRTPVVNNLFSGALTPYVDSTNPYIDSIRFYRQGPGDTLLHKDSLDRKVDVLAVARDTRTDSTGHVPAVPGTTSVYRIGYMVKDTSGNVKKTYWEKIKFDTIPDPASSSQLNLTYGSGSSLSHFRYWVSNDPFNTNSDLRNYYWNTKQQEGQPDSVDADSIEVAKFKDGFYWVKVKAYDVRNNADSESVLVHIDNFAPRVKQTYPSDWFAFVSNKQKTIWFKFSEPMDIVKIPNDKCQISNEFLNFKNLNICIKIDDFFEEDIKELNVDFYQRFNITNQMEV</sequence>
<gene>
    <name evidence="1" type="ORF">ENI34_01465</name>
</gene>
<organism evidence="1 2">
    <name type="scientific">candidate division WOR-3 bacterium</name>
    <dbReference type="NCBI Taxonomy" id="2052148"/>
    <lineage>
        <taxon>Bacteria</taxon>
        <taxon>Bacteria division WOR-3</taxon>
    </lineage>
</organism>
<evidence type="ECO:0000313" key="2">
    <source>
        <dbReference type="Proteomes" id="UP000885826"/>
    </source>
</evidence>
<dbReference type="InterPro" id="IPR011055">
    <property type="entry name" value="Dup_hybrid_motif"/>
</dbReference>
<dbReference type="EMBL" id="DRIG01000019">
    <property type="protein sequence ID" value="HEC77796.1"/>
    <property type="molecule type" value="Genomic_DNA"/>
</dbReference>
<dbReference type="Gene3D" id="2.70.70.10">
    <property type="entry name" value="Glucose Permease (Domain IIA)"/>
    <property type="match status" value="1"/>
</dbReference>
<protein>
    <recommendedName>
        <fullName evidence="3">Peptidase M23 domain-containing protein</fullName>
    </recommendedName>
</protein>
<accession>A0A9C9ELM1</accession>
<name>A0A9C9ELM1_UNCW3</name>